<proteinExistence type="predicted"/>
<feature type="region of interest" description="Disordered" evidence="1">
    <location>
        <begin position="1"/>
        <end position="31"/>
    </location>
</feature>
<dbReference type="AlphaFoldDB" id="A0A1J7IR46"/>
<organism evidence="2 3">
    <name type="scientific">Lupinus angustifolius</name>
    <name type="common">Narrow-leaved blue lupine</name>
    <dbReference type="NCBI Taxonomy" id="3871"/>
    <lineage>
        <taxon>Eukaryota</taxon>
        <taxon>Viridiplantae</taxon>
        <taxon>Streptophyta</taxon>
        <taxon>Embryophyta</taxon>
        <taxon>Tracheophyta</taxon>
        <taxon>Spermatophyta</taxon>
        <taxon>Magnoliopsida</taxon>
        <taxon>eudicotyledons</taxon>
        <taxon>Gunneridae</taxon>
        <taxon>Pentapetalae</taxon>
        <taxon>rosids</taxon>
        <taxon>fabids</taxon>
        <taxon>Fabales</taxon>
        <taxon>Fabaceae</taxon>
        <taxon>Papilionoideae</taxon>
        <taxon>50 kb inversion clade</taxon>
        <taxon>genistoids sensu lato</taxon>
        <taxon>core genistoids</taxon>
        <taxon>Genisteae</taxon>
        <taxon>Lupinus</taxon>
    </lineage>
</organism>
<gene>
    <name evidence="2" type="ORF">TanjilG_28521</name>
</gene>
<dbReference type="EMBL" id="CM007362">
    <property type="protein sequence ID" value="OIW16810.1"/>
    <property type="molecule type" value="Genomic_DNA"/>
</dbReference>
<name>A0A1J7IR46_LUPAN</name>
<dbReference type="Proteomes" id="UP000188354">
    <property type="component" value="Chromosome LG02"/>
</dbReference>
<evidence type="ECO:0000313" key="3">
    <source>
        <dbReference type="Proteomes" id="UP000188354"/>
    </source>
</evidence>
<reference evidence="2 3" key="1">
    <citation type="journal article" date="2017" name="Plant Biotechnol. J.">
        <title>A comprehensive draft genome sequence for lupin (Lupinus angustifolius), an emerging health food: insights into plant-microbe interactions and legume evolution.</title>
        <authorList>
            <person name="Hane J.K."/>
            <person name="Ming Y."/>
            <person name="Kamphuis L.G."/>
            <person name="Nelson M.N."/>
            <person name="Garg G."/>
            <person name="Atkins C.A."/>
            <person name="Bayer P.E."/>
            <person name="Bravo A."/>
            <person name="Bringans S."/>
            <person name="Cannon S."/>
            <person name="Edwards D."/>
            <person name="Foley R."/>
            <person name="Gao L.L."/>
            <person name="Harrison M.J."/>
            <person name="Huang W."/>
            <person name="Hurgobin B."/>
            <person name="Li S."/>
            <person name="Liu C.W."/>
            <person name="McGrath A."/>
            <person name="Morahan G."/>
            <person name="Murray J."/>
            <person name="Weller J."/>
            <person name="Jian J."/>
            <person name="Singh K.B."/>
        </authorList>
    </citation>
    <scope>NUCLEOTIDE SEQUENCE [LARGE SCALE GENOMIC DNA]</scope>
    <source>
        <strain evidence="3">cv. Tanjil</strain>
        <tissue evidence="2">Whole plant</tissue>
    </source>
</reference>
<evidence type="ECO:0000256" key="1">
    <source>
        <dbReference type="SAM" id="MobiDB-lite"/>
    </source>
</evidence>
<evidence type="ECO:0000313" key="2">
    <source>
        <dbReference type="EMBL" id="OIW16810.1"/>
    </source>
</evidence>
<protein>
    <submittedName>
        <fullName evidence="2">Uncharacterized protein</fullName>
    </submittedName>
</protein>
<keyword evidence="3" id="KW-1185">Reference proteome</keyword>
<sequence>MSQPNPPTTDIDSKLMGCKNQNLPRPTIFQDAPSLSHSQLTLAVPNNMLEEMSKYPKVAYSWVVENVTSYMYTSGVNIIYLYYQVLHQVLHQVSLSFWKGDDACNVFDEMPQRLLRGI</sequence>
<dbReference type="Gramene" id="OIW16810">
    <property type="protein sequence ID" value="OIW16810"/>
    <property type="gene ID" value="TanjilG_28521"/>
</dbReference>
<accession>A0A1J7IR46</accession>